<organism evidence="1 2">
    <name type="scientific">Lactobacillus intestinalis DSM 6629</name>
    <dbReference type="NCBI Taxonomy" id="1423761"/>
    <lineage>
        <taxon>Bacteria</taxon>
        <taxon>Bacillati</taxon>
        <taxon>Bacillota</taxon>
        <taxon>Bacilli</taxon>
        <taxon>Lactobacillales</taxon>
        <taxon>Lactobacillaceae</taxon>
        <taxon>Lactobacillus</taxon>
    </lineage>
</organism>
<reference evidence="1 2" key="1">
    <citation type="journal article" date="2015" name="Genome Announc.">
        <title>Expanding the biotechnology potential of lactobacilli through comparative genomics of 213 strains and associated genera.</title>
        <authorList>
            <person name="Sun Z."/>
            <person name="Harris H.M."/>
            <person name="McCann A."/>
            <person name="Guo C."/>
            <person name="Argimon S."/>
            <person name="Zhang W."/>
            <person name="Yang X."/>
            <person name="Jeffery I.B."/>
            <person name="Cooney J.C."/>
            <person name="Kagawa T.F."/>
            <person name="Liu W."/>
            <person name="Song Y."/>
            <person name="Salvetti E."/>
            <person name="Wrobel A."/>
            <person name="Rasinkangas P."/>
            <person name="Parkhill J."/>
            <person name="Rea M.C."/>
            <person name="O'Sullivan O."/>
            <person name="Ritari J."/>
            <person name="Douillard F.P."/>
            <person name="Paul Ross R."/>
            <person name="Yang R."/>
            <person name="Briner A.E."/>
            <person name="Felis G.E."/>
            <person name="de Vos W.M."/>
            <person name="Barrangou R."/>
            <person name="Klaenhammer T.R."/>
            <person name="Caufield P.W."/>
            <person name="Cui Y."/>
            <person name="Zhang H."/>
            <person name="O'Toole P.W."/>
        </authorList>
    </citation>
    <scope>NUCLEOTIDE SEQUENCE [LARGE SCALE GENOMIC DNA]</scope>
    <source>
        <strain evidence="1 2">DSM 6629</strain>
    </source>
</reference>
<dbReference type="Proteomes" id="UP000051735">
    <property type="component" value="Unassembled WGS sequence"/>
</dbReference>
<name>A0ABR5PM76_9LACO</name>
<accession>A0ABR5PM76</accession>
<gene>
    <name evidence="1" type="ORF">FC44_GL000548</name>
</gene>
<comment type="caution">
    <text evidence="1">The sequence shown here is derived from an EMBL/GenBank/DDBJ whole genome shotgun (WGS) entry which is preliminary data.</text>
</comment>
<sequence>MGEEKDMKIRKSLVLVVGMLFTILGVVTITHSTQVKASVFQKINVPKRFRGTWYGYDYTNKLKAFKISRSKIVLAGYSDAGTKARTYKYTDRAHNSNADYSSHQLIKSKGNRMRMSYPMGETAVVYVTNNRKKLYVGINTAVDTYYKSKAAAKKNHRVDNKKRRSPKLFRFIWQL</sequence>
<proteinExistence type="predicted"/>
<evidence type="ECO:0000313" key="2">
    <source>
        <dbReference type="Proteomes" id="UP000051735"/>
    </source>
</evidence>
<evidence type="ECO:0000313" key="1">
    <source>
        <dbReference type="EMBL" id="KRM31313.1"/>
    </source>
</evidence>
<dbReference type="EMBL" id="AZGN01000055">
    <property type="protein sequence ID" value="KRM31313.1"/>
    <property type="molecule type" value="Genomic_DNA"/>
</dbReference>
<protein>
    <submittedName>
        <fullName evidence="1">Uncharacterized protein</fullName>
    </submittedName>
</protein>
<keyword evidence="2" id="KW-1185">Reference proteome</keyword>